<keyword evidence="4 12" id="KW-0723">Serine/threonine-protein kinase</keyword>
<evidence type="ECO:0000256" key="2">
    <source>
        <dbReference type="ARBA" id="ARBA00012513"/>
    </source>
</evidence>
<dbReference type="PhylomeDB" id="B3RY50"/>
<feature type="domain" description="Protein kinase" evidence="13">
    <location>
        <begin position="1"/>
        <end position="266"/>
    </location>
</feature>
<evidence type="ECO:0000256" key="7">
    <source>
        <dbReference type="ARBA" id="ARBA00022777"/>
    </source>
</evidence>
<keyword evidence="5" id="KW-0808">Transferase</keyword>
<dbReference type="GO" id="GO:0005524">
    <property type="term" value="F:ATP binding"/>
    <property type="evidence" value="ECO:0007669"/>
    <property type="project" value="UniProtKB-UniRule"/>
</dbReference>
<dbReference type="OrthoDB" id="193931at2759"/>
<comment type="similarity">
    <text evidence="12">Belongs to the protein kinase superfamily.</text>
</comment>
<dbReference type="PANTHER" id="PTHR24345:SF91">
    <property type="entry name" value="SERINE_THREONINE-PROTEIN KINASE PLK4"/>
    <property type="match status" value="1"/>
</dbReference>
<dbReference type="GO" id="GO:0004674">
    <property type="term" value="F:protein serine/threonine kinase activity"/>
    <property type="evidence" value="ECO:0000318"/>
    <property type="project" value="GO_Central"/>
</dbReference>
<comment type="catalytic activity">
    <reaction evidence="10">
        <text>L-seryl-[protein] + ATP = O-phospho-L-seryl-[protein] + ADP + H(+)</text>
        <dbReference type="Rhea" id="RHEA:17989"/>
        <dbReference type="Rhea" id="RHEA-COMP:9863"/>
        <dbReference type="Rhea" id="RHEA-COMP:11604"/>
        <dbReference type="ChEBI" id="CHEBI:15378"/>
        <dbReference type="ChEBI" id="CHEBI:29999"/>
        <dbReference type="ChEBI" id="CHEBI:30616"/>
        <dbReference type="ChEBI" id="CHEBI:83421"/>
        <dbReference type="ChEBI" id="CHEBI:456216"/>
        <dbReference type="EC" id="2.7.11.1"/>
    </reaction>
</comment>
<keyword evidence="3" id="KW-0963">Cytoplasm</keyword>
<proteinExistence type="inferred from homology"/>
<organism evidence="14 15">
    <name type="scientific">Trichoplax adhaerens</name>
    <name type="common">Trichoplax reptans</name>
    <dbReference type="NCBI Taxonomy" id="10228"/>
    <lineage>
        <taxon>Eukaryota</taxon>
        <taxon>Metazoa</taxon>
        <taxon>Placozoa</taxon>
        <taxon>Uniplacotomia</taxon>
        <taxon>Trichoplacea</taxon>
        <taxon>Trichoplacidae</taxon>
        <taxon>Trichoplax</taxon>
    </lineage>
</organism>
<evidence type="ECO:0000313" key="15">
    <source>
        <dbReference type="Proteomes" id="UP000009022"/>
    </source>
</evidence>
<evidence type="ECO:0000256" key="11">
    <source>
        <dbReference type="PROSITE-ProRule" id="PRU10141"/>
    </source>
</evidence>
<feature type="binding site" evidence="11">
    <location>
        <position position="30"/>
    </location>
    <ligand>
        <name>ATP</name>
        <dbReference type="ChEBI" id="CHEBI:30616"/>
    </ligand>
</feature>
<dbReference type="PANTHER" id="PTHR24345">
    <property type="entry name" value="SERINE/THREONINE-PROTEIN KINASE PLK"/>
    <property type="match status" value="1"/>
</dbReference>
<keyword evidence="7" id="KW-0418">Kinase</keyword>
<dbReference type="InterPro" id="IPR017441">
    <property type="entry name" value="Protein_kinase_ATP_BS"/>
</dbReference>
<dbReference type="EC" id="2.7.11.1" evidence="2"/>
<dbReference type="eggNOG" id="KOG0583">
    <property type="taxonomic scope" value="Eukaryota"/>
</dbReference>
<dbReference type="CDD" id="cd14003">
    <property type="entry name" value="STKc_AMPK-like"/>
    <property type="match status" value="1"/>
</dbReference>
<dbReference type="SUPFAM" id="SSF56112">
    <property type="entry name" value="Protein kinase-like (PK-like)"/>
    <property type="match status" value="1"/>
</dbReference>
<dbReference type="STRING" id="10228.B3RY50"/>
<protein>
    <recommendedName>
        <fullName evidence="2">non-specific serine/threonine protein kinase</fullName>
        <ecNumber evidence="2">2.7.11.1</ecNumber>
    </recommendedName>
</protein>
<reference evidence="14 15" key="1">
    <citation type="journal article" date="2008" name="Nature">
        <title>The Trichoplax genome and the nature of placozoans.</title>
        <authorList>
            <person name="Srivastava M."/>
            <person name="Begovic E."/>
            <person name="Chapman J."/>
            <person name="Putnam N.H."/>
            <person name="Hellsten U."/>
            <person name="Kawashima T."/>
            <person name="Kuo A."/>
            <person name="Mitros T."/>
            <person name="Salamov A."/>
            <person name="Carpenter M.L."/>
            <person name="Signorovitch A.Y."/>
            <person name="Moreno M.A."/>
            <person name="Kamm K."/>
            <person name="Grimwood J."/>
            <person name="Schmutz J."/>
            <person name="Shapiro H."/>
            <person name="Grigoriev I.V."/>
            <person name="Buss L.W."/>
            <person name="Schierwater B."/>
            <person name="Dellaporta S.L."/>
            <person name="Rokhsar D.S."/>
        </authorList>
    </citation>
    <scope>NUCLEOTIDE SEQUENCE [LARGE SCALE GENOMIC DNA]</scope>
    <source>
        <strain evidence="14 15">Grell-BS-1999</strain>
    </source>
</reference>
<dbReference type="PROSITE" id="PS00107">
    <property type="entry name" value="PROTEIN_KINASE_ATP"/>
    <property type="match status" value="1"/>
</dbReference>
<dbReference type="EMBL" id="DS985245">
    <property type="protein sequence ID" value="EDV24975.1"/>
    <property type="molecule type" value="Genomic_DNA"/>
</dbReference>
<evidence type="ECO:0000256" key="10">
    <source>
        <dbReference type="ARBA" id="ARBA00048679"/>
    </source>
</evidence>
<evidence type="ECO:0000313" key="14">
    <source>
        <dbReference type="EMBL" id="EDV24975.1"/>
    </source>
</evidence>
<dbReference type="InParanoid" id="B3RY50"/>
<dbReference type="HOGENOM" id="CLU_000288_63_0_1"/>
<evidence type="ECO:0000256" key="6">
    <source>
        <dbReference type="ARBA" id="ARBA00022741"/>
    </source>
</evidence>
<gene>
    <name evidence="14" type="ORF">TRIADDRAFT_4614</name>
</gene>
<comment type="subcellular location">
    <subcellularLocation>
        <location evidence="1">Cytoplasm</location>
    </subcellularLocation>
</comment>
<dbReference type="CTD" id="6753642"/>
<comment type="catalytic activity">
    <reaction evidence="9">
        <text>L-threonyl-[protein] + ATP = O-phospho-L-threonyl-[protein] + ADP + H(+)</text>
        <dbReference type="Rhea" id="RHEA:46608"/>
        <dbReference type="Rhea" id="RHEA-COMP:11060"/>
        <dbReference type="Rhea" id="RHEA-COMP:11605"/>
        <dbReference type="ChEBI" id="CHEBI:15378"/>
        <dbReference type="ChEBI" id="CHEBI:30013"/>
        <dbReference type="ChEBI" id="CHEBI:30616"/>
        <dbReference type="ChEBI" id="CHEBI:61977"/>
        <dbReference type="ChEBI" id="CHEBI:456216"/>
        <dbReference type="EC" id="2.7.11.1"/>
    </reaction>
</comment>
<dbReference type="AlphaFoldDB" id="B3RY50"/>
<feature type="non-terminal residue" evidence="14">
    <location>
        <position position="268"/>
    </location>
</feature>
<evidence type="ECO:0000256" key="9">
    <source>
        <dbReference type="ARBA" id="ARBA00047899"/>
    </source>
</evidence>
<feature type="non-terminal residue" evidence="14">
    <location>
        <position position="1"/>
    </location>
</feature>
<dbReference type="PROSITE" id="PS50011">
    <property type="entry name" value="PROTEIN_KINASE_DOM"/>
    <property type="match status" value="1"/>
</dbReference>
<accession>B3RY50</accession>
<dbReference type="PROSITE" id="PS00108">
    <property type="entry name" value="PROTEIN_KINASE_ST"/>
    <property type="match status" value="1"/>
</dbReference>
<dbReference type="RefSeq" id="XP_002112865.1">
    <property type="nucleotide sequence ID" value="XM_002112829.1"/>
</dbReference>
<keyword evidence="15" id="KW-1185">Reference proteome</keyword>
<dbReference type="InterPro" id="IPR008271">
    <property type="entry name" value="Ser/Thr_kinase_AS"/>
</dbReference>
<evidence type="ECO:0000256" key="5">
    <source>
        <dbReference type="ARBA" id="ARBA00022679"/>
    </source>
</evidence>
<dbReference type="FunFam" id="1.10.510.10:FF:001222">
    <property type="entry name" value="Serine/threonine-protein kinase ppk25"/>
    <property type="match status" value="1"/>
</dbReference>
<dbReference type="GO" id="GO:0005737">
    <property type="term" value="C:cytoplasm"/>
    <property type="evidence" value="ECO:0000318"/>
    <property type="project" value="GO_Central"/>
</dbReference>
<keyword evidence="6 11" id="KW-0547">Nucleotide-binding</keyword>
<dbReference type="GO" id="GO:0035556">
    <property type="term" value="P:intracellular signal transduction"/>
    <property type="evidence" value="ECO:0000318"/>
    <property type="project" value="GO_Central"/>
</dbReference>
<evidence type="ECO:0000256" key="3">
    <source>
        <dbReference type="ARBA" id="ARBA00022490"/>
    </source>
</evidence>
<evidence type="ECO:0000256" key="1">
    <source>
        <dbReference type="ARBA" id="ARBA00004496"/>
    </source>
</evidence>
<evidence type="ECO:0000256" key="8">
    <source>
        <dbReference type="ARBA" id="ARBA00022840"/>
    </source>
</evidence>
<dbReference type="Proteomes" id="UP000009022">
    <property type="component" value="Unassembled WGS sequence"/>
</dbReference>
<dbReference type="OMA" id="LAMHTID"/>
<dbReference type="GeneID" id="6753642"/>
<dbReference type="KEGG" id="tad:TRIADDRAFT_4614"/>
<dbReference type="InterPro" id="IPR011009">
    <property type="entry name" value="Kinase-like_dom_sf"/>
</dbReference>
<evidence type="ECO:0000256" key="12">
    <source>
        <dbReference type="RuleBase" id="RU000304"/>
    </source>
</evidence>
<dbReference type="SMART" id="SM00220">
    <property type="entry name" value="S_TKc"/>
    <property type="match status" value="1"/>
</dbReference>
<name>B3RY50_TRIAD</name>
<dbReference type="Gene3D" id="1.10.510.10">
    <property type="entry name" value="Transferase(Phosphotransferase) domain 1"/>
    <property type="match status" value="1"/>
</dbReference>
<evidence type="ECO:0000259" key="13">
    <source>
        <dbReference type="PROSITE" id="PS50011"/>
    </source>
</evidence>
<keyword evidence="8 11" id="KW-0067">ATP-binding</keyword>
<dbReference type="Pfam" id="PF00069">
    <property type="entry name" value="Pkinase"/>
    <property type="match status" value="1"/>
</dbReference>
<dbReference type="InterPro" id="IPR000719">
    <property type="entry name" value="Prot_kinase_dom"/>
</dbReference>
<evidence type="ECO:0000256" key="4">
    <source>
        <dbReference type="ARBA" id="ARBA00022527"/>
    </source>
</evidence>
<sequence>YLIGKRIGQGLFAAIHEGLHIVTGEKVAIKVLDKQKLRNDFYANRHLYREAKILRYISHPRVVQLLETFETDNNYYLTMELICNTSLADILEENGKLSEDRTKKYIKQIIEATDYLHAQDIIHRDLKLENILVDEDDSIKIIDFGLSTFTKTRREKANVFFIRKLCQSQCGSPAYTAPELLAIDEYGPKADIWSIGVDMFAMLTASLPFTTQSADIKELHQKIMSFQINPVPDSLSEDAIDLMFKFLSVDPRERISLSNARKHKWLSN</sequence>